<keyword evidence="2" id="KW-1185">Reference proteome</keyword>
<sequence>MTGCAVVSYARMWTPTSALGDLGEDFEMDVGECWLLYLAWPGIHGGCLGWGSLYCLCMCWCGTKAVCTGQHTIGPGVNPCGVDVLEGLRCGTAPSTAQAHRARGCALPGLLGSFPP</sequence>
<gene>
    <name evidence="1" type="ORF">HaLaN_32550</name>
</gene>
<comment type="caution">
    <text evidence="1">The sequence shown here is derived from an EMBL/GenBank/DDBJ whole genome shotgun (WGS) entry which is preliminary data.</text>
</comment>
<reference evidence="1 2" key="1">
    <citation type="submission" date="2020-02" db="EMBL/GenBank/DDBJ databases">
        <title>Draft genome sequence of Haematococcus lacustris strain NIES-144.</title>
        <authorList>
            <person name="Morimoto D."/>
            <person name="Nakagawa S."/>
            <person name="Yoshida T."/>
            <person name="Sawayama S."/>
        </authorList>
    </citation>
    <scope>NUCLEOTIDE SEQUENCE [LARGE SCALE GENOMIC DNA]</scope>
    <source>
        <strain evidence="1 2">NIES-144</strain>
    </source>
</reference>
<protein>
    <submittedName>
        <fullName evidence="1">Uncharacterized protein</fullName>
    </submittedName>
</protein>
<dbReference type="Proteomes" id="UP000485058">
    <property type="component" value="Unassembled WGS sequence"/>
</dbReference>
<proteinExistence type="predicted"/>
<dbReference type="AlphaFoldDB" id="A0A6A0AMT3"/>
<evidence type="ECO:0000313" key="2">
    <source>
        <dbReference type="Proteomes" id="UP000485058"/>
    </source>
</evidence>
<organism evidence="1 2">
    <name type="scientific">Haematococcus lacustris</name>
    <name type="common">Green alga</name>
    <name type="synonym">Haematococcus pluvialis</name>
    <dbReference type="NCBI Taxonomy" id="44745"/>
    <lineage>
        <taxon>Eukaryota</taxon>
        <taxon>Viridiplantae</taxon>
        <taxon>Chlorophyta</taxon>
        <taxon>core chlorophytes</taxon>
        <taxon>Chlorophyceae</taxon>
        <taxon>CS clade</taxon>
        <taxon>Chlamydomonadales</taxon>
        <taxon>Haematococcaceae</taxon>
        <taxon>Haematococcus</taxon>
    </lineage>
</organism>
<evidence type="ECO:0000313" key="1">
    <source>
        <dbReference type="EMBL" id="GFH33214.1"/>
    </source>
</evidence>
<dbReference type="EMBL" id="BLLF01008006">
    <property type="protein sequence ID" value="GFH33214.1"/>
    <property type="molecule type" value="Genomic_DNA"/>
</dbReference>
<name>A0A6A0AMT3_HAELA</name>
<accession>A0A6A0AMT3</accession>